<dbReference type="SUPFAM" id="SSF54928">
    <property type="entry name" value="RNA-binding domain, RBD"/>
    <property type="match status" value="2"/>
</dbReference>
<dbReference type="AlphaFoldDB" id="A0A6S7JIB6"/>
<dbReference type="GO" id="GO:0006417">
    <property type="term" value="P:regulation of translation"/>
    <property type="evidence" value="ECO:0007669"/>
    <property type="project" value="TreeGrafter"/>
</dbReference>
<dbReference type="Pfam" id="PF00076">
    <property type="entry name" value="RRM_1"/>
    <property type="match status" value="2"/>
</dbReference>
<organism evidence="3 4">
    <name type="scientific">Paramuricea clavata</name>
    <name type="common">Red gorgonian</name>
    <name type="synonym">Violescent sea-whip</name>
    <dbReference type="NCBI Taxonomy" id="317549"/>
    <lineage>
        <taxon>Eukaryota</taxon>
        <taxon>Metazoa</taxon>
        <taxon>Cnidaria</taxon>
        <taxon>Anthozoa</taxon>
        <taxon>Octocorallia</taxon>
        <taxon>Malacalcyonacea</taxon>
        <taxon>Plexauridae</taxon>
        <taxon>Paramuricea</taxon>
    </lineage>
</organism>
<accession>A0A6S7JIB6</accession>
<evidence type="ECO:0000256" key="1">
    <source>
        <dbReference type="ARBA" id="ARBA00022737"/>
    </source>
</evidence>
<keyword evidence="1" id="KW-0677">Repeat</keyword>
<dbReference type="InterPro" id="IPR000504">
    <property type="entry name" value="RRM_dom"/>
</dbReference>
<dbReference type="Gene3D" id="3.30.70.330">
    <property type="match status" value="2"/>
</dbReference>
<sequence length="432" mass="46987">MPSFSSEQLRKIFIGGLNLETTEETLKDYFSRWGECVDVVVMRHSDTGKPRGFGFVTYEKVESVDAVLTVKSHILDDKKIDPKRAVAREQPSHSTKQEDEKNRENQRVFVGGLASATTEDDVRECFTKFCYEVGYGRVQDIEIMRNREDGKCRGFCFVTFHSDTDIVDRVCAEKYFEIINKAVEVRRAESRLAMMERKGRGQDIDRRRMADRRRDANYSYQGPQSMRGNNFGSAMQGTMSGGFGGGNEGGFDGFNMNAMALAGMMNMFASYMGMNMGNMGGAMGNSCMNQMGNMGGAMGNTGSNQMSGHNRGVGDLATTNSGGQKPYNHPGGNVYTGNPTTNDGSVGGGAQNSSTYNQQAASSMVDMSGYANTMGAMFGVDPTNVQAALYSAYAAGNNQLGVYNYQSPSAYGPARNTSTGNSASTSQGYKPY</sequence>
<evidence type="ECO:0000313" key="3">
    <source>
        <dbReference type="EMBL" id="CAB4016432.1"/>
    </source>
</evidence>
<name>A0A6S7JIB6_PARCT</name>
<dbReference type="PANTHER" id="PTHR48032">
    <property type="entry name" value="RNA-BINDING PROTEIN MUSASHI HOMOLOG RBP6"/>
    <property type="match status" value="1"/>
</dbReference>
<keyword evidence="4" id="KW-1185">Reference proteome</keyword>
<dbReference type="OrthoDB" id="1875751at2759"/>
<dbReference type="SMART" id="SM00360">
    <property type="entry name" value="RRM"/>
    <property type="match status" value="2"/>
</dbReference>
<dbReference type="FunFam" id="3.30.70.330:FF:000040">
    <property type="entry name" value="Heterogeneous nuclear ribonucleoprotein A2/B1"/>
    <property type="match status" value="1"/>
</dbReference>
<dbReference type="CDD" id="cd12325">
    <property type="entry name" value="RRM1_hnRNPA_hnRNPD_like"/>
    <property type="match status" value="1"/>
</dbReference>
<proteinExistence type="predicted"/>
<reference evidence="3" key="1">
    <citation type="submission" date="2020-04" db="EMBL/GenBank/DDBJ databases">
        <authorList>
            <person name="Alioto T."/>
            <person name="Alioto T."/>
            <person name="Gomez Garrido J."/>
        </authorList>
    </citation>
    <scope>NUCLEOTIDE SEQUENCE</scope>
    <source>
        <strain evidence="3">A484AB</strain>
    </source>
</reference>
<keyword evidence="2" id="KW-0694">RNA-binding</keyword>
<gene>
    <name evidence="3" type="ORF">PACLA_8A055335</name>
</gene>
<dbReference type="Proteomes" id="UP001152795">
    <property type="component" value="Unassembled WGS sequence"/>
</dbReference>
<protein>
    <submittedName>
        <fullName evidence="3">Heterogeneous nuclear ribonucleo A3-like</fullName>
    </submittedName>
</protein>
<dbReference type="PROSITE" id="PS50102">
    <property type="entry name" value="RRM"/>
    <property type="match status" value="2"/>
</dbReference>
<evidence type="ECO:0000313" key="4">
    <source>
        <dbReference type="Proteomes" id="UP001152795"/>
    </source>
</evidence>
<dbReference type="PANTHER" id="PTHR48032:SF6">
    <property type="entry name" value="RNA-BINDING (RRM_RBD_RNP MOTIFS) FAMILY PROTEIN"/>
    <property type="match status" value="1"/>
</dbReference>
<dbReference type="InterPro" id="IPR012677">
    <property type="entry name" value="Nucleotide-bd_a/b_plait_sf"/>
</dbReference>
<dbReference type="GO" id="GO:0003729">
    <property type="term" value="F:mRNA binding"/>
    <property type="evidence" value="ECO:0007669"/>
    <property type="project" value="TreeGrafter"/>
</dbReference>
<dbReference type="InterPro" id="IPR035979">
    <property type="entry name" value="RBD_domain_sf"/>
</dbReference>
<evidence type="ECO:0000256" key="2">
    <source>
        <dbReference type="ARBA" id="ARBA00022884"/>
    </source>
</evidence>
<dbReference type="EMBL" id="CACRXK020009115">
    <property type="protein sequence ID" value="CAB4016432.1"/>
    <property type="molecule type" value="Genomic_DNA"/>
</dbReference>
<comment type="caution">
    <text evidence="3">The sequence shown here is derived from an EMBL/GenBank/DDBJ whole genome shotgun (WGS) entry which is preliminary data.</text>
</comment>